<reference evidence="2" key="1">
    <citation type="submission" date="2022-07" db="EMBL/GenBank/DDBJ databases">
        <title>Draft genome sequence of Zalerion maritima ATCC 34329, a (micro)plastics degrading marine fungus.</title>
        <authorList>
            <person name="Paco A."/>
            <person name="Goncalves M.F.M."/>
            <person name="Rocha-Santos T.A.P."/>
            <person name="Alves A."/>
        </authorList>
    </citation>
    <scope>NUCLEOTIDE SEQUENCE</scope>
    <source>
        <strain evidence="2">ATCC 34329</strain>
    </source>
</reference>
<feature type="region of interest" description="Disordered" evidence="1">
    <location>
        <begin position="151"/>
        <end position="175"/>
    </location>
</feature>
<protein>
    <submittedName>
        <fullName evidence="2">Uncharacterized protein</fullName>
    </submittedName>
</protein>
<feature type="compositionally biased region" description="Pro residues" evidence="1">
    <location>
        <begin position="1"/>
        <end position="10"/>
    </location>
</feature>
<dbReference type="Proteomes" id="UP001201980">
    <property type="component" value="Unassembled WGS sequence"/>
</dbReference>
<feature type="compositionally biased region" description="Polar residues" evidence="1">
    <location>
        <begin position="27"/>
        <end position="36"/>
    </location>
</feature>
<comment type="caution">
    <text evidence="2">The sequence shown here is derived from an EMBL/GenBank/DDBJ whole genome shotgun (WGS) entry which is preliminary data.</text>
</comment>
<organism evidence="2 3">
    <name type="scientific">Zalerion maritima</name>
    <dbReference type="NCBI Taxonomy" id="339359"/>
    <lineage>
        <taxon>Eukaryota</taxon>
        <taxon>Fungi</taxon>
        <taxon>Dikarya</taxon>
        <taxon>Ascomycota</taxon>
        <taxon>Pezizomycotina</taxon>
        <taxon>Sordariomycetes</taxon>
        <taxon>Lulworthiomycetidae</taxon>
        <taxon>Lulworthiales</taxon>
        <taxon>Lulworthiaceae</taxon>
        <taxon>Zalerion</taxon>
    </lineage>
</organism>
<evidence type="ECO:0000313" key="2">
    <source>
        <dbReference type="EMBL" id="KAJ2904752.1"/>
    </source>
</evidence>
<feature type="region of interest" description="Disordered" evidence="1">
    <location>
        <begin position="71"/>
        <end position="105"/>
    </location>
</feature>
<feature type="compositionally biased region" description="Basic and acidic residues" evidence="1">
    <location>
        <begin position="151"/>
        <end position="160"/>
    </location>
</feature>
<evidence type="ECO:0000313" key="3">
    <source>
        <dbReference type="Proteomes" id="UP001201980"/>
    </source>
</evidence>
<dbReference type="AlphaFoldDB" id="A0AAD5RWQ4"/>
<sequence>MPNSPAPKYPSPTCRGHVGQDPPPPSRNHQQPNIASRQEKQEEAETMRAHSRSFFGGRRRVIPPMLVVVVPEPLESPPPPPPASRISHEPAAVFGASGSNPVTTRPHHLTTPASPRLGNNHTLYLCVSLLRPAPDAAVPRPHVQAVTADHMLRSARESKSVRPTPPPGGWGKSEPRALLARSELAFRPPPITEKGLAERSPLGGGRASPGACDGVASDADIRKRYAAPTPNGRTDAIAQAAATAAGASSEKCLRFRKQGQQRRRARRRRGRMPSWRRVLVAGYMIS</sequence>
<feature type="region of interest" description="Disordered" evidence="1">
    <location>
        <begin position="191"/>
        <end position="215"/>
    </location>
</feature>
<gene>
    <name evidence="2" type="ORF">MKZ38_007260</name>
</gene>
<feature type="compositionally biased region" description="Pro residues" evidence="1">
    <location>
        <begin position="74"/>
        <end position="83"/>
    </location>
</feature>
<proteinExistence type="predicted"/>
<dbReference type="EMBL" id="JAKWBI020000045">
    <property type="protein sequence ID" value="KAJ2904752.1"/>
    <property type="molecule type" value="Genomic_DNA"/>
</dbReference>
<evidence type="ECO:0000256" key="1">
    <source>
        <dbReference type="SAM" id="MobiDB-lite"/>
    </source>
</evidence>
<feature type="region of interest" description="Disordered" evidence="1">
    <location>
        <begin position="1"/>
        <end position="57"/>
    </location>
</feature>
<feature type="compositionally biased region" description="Basic and acidic residues" evidence="1">
    <location>
        <begin position="37"/>
        <end position="48"/>
    </location>
</feature>
<keyword evidence="3" id="KW-1185">Reference proteome</keyword>
<accession>A0AAD5RWQ4</accession>
<name>A0AAD5RWQ4_9PEZI</name>